<dbReference type="Proteomes" id="UP001163687">
    <property type="component" value="Chromosome"/>
</dbReference>
<dbReference type="RefSeq" id="WP_264841464.1">
    <property type="nucleotide sequence ID" value="NZ_AP025628.1"/>
</dbReference>
<dbReference type="KEGG" id="cmic:caldi_18560"/>
<dbReference type="InterPro" id="IPR013216">
    <property type="entry name" value="Methyltransf_11"/>
</dbReference>
<evidence type="ECO:0000313" key="2">
    <source>
        <dbReference type="EMBL" id="BDG60766.1"/>
    </source>
</evidence>
<dbReference type="Pfam" id="PF08241">
    <property type="entry name" value="Methyltransf_11"/>
    <property type="match status" value="1"/>
</dbReference>
<dbReference type="InterPro" id="IPR029063">
    <property type="entry name" value="SAM-dependent_MTases_sf"/>
</dbReference>
<organism evidence="2 3">
    <name type="scientific">Caldinitratiruptor microaerophilus</name>
    <dbReference type="NCBI Taxonomy" id="671077"/>
    <lineage>
        <taxon>Bacteria</taxon>
        <taxon>Bacillati</taxon>
        <taxon>Bacillota</taxon>
        <taxon>Clostridia</taxon>
        <taxon>Eubacteriales</taxon>
        <taxon>Symbiobacteriaceae</taxon>
        <taxon>Caldinitratiruptor</taxon>
    </lineage>
</organism>
<gene>
    <name evidence="2" type="ORF">caldi_18560</name>
</gene>
<evidence type="ECO:0000313" key="3">
    <source>
        <dbReference type="Proteomes" id="UP001163687"/>
    </source>
</evidence>
<reference evidence="2" key="1">
    <citation type="submission" date="2022-03" db="EMBL/GenBank/DDBJ databases">
        <title>Complete genome sequence of Caldinitratiruptor microaerophilus.</title>
        <authorList>
            <person name="Mukaiyama R."/>
            <person name="Nishiyama T."/>
            <person name="Ueda K."/>
        </authorList>
    </citation>
    <scope>NUCLEOTIDE SEQUENCE</scope>
    <source>
        <strain evidence="2">JCM 16183</strain>
    </source>
</reference>
<feature type="domain" description="Methyltransferase type 11" evidence="1">
    <location>
        <begin position="53"/>
        <end position="146"/>
    </location>
</feature>
<proteinExistence type="predicted"/>
<dbReference type="GO" id="GO:0032259">
    <property type="term" value="P:methylation"/>
    <property type="evidence" value="ECO:0007669"/>
    <property type="project" value="UniProtKB-KW"/>
</dbReference>
<dbReference type="AlphaFoldDB" id="A0AA35G660"/>
<dbReference type="GO" id="GO:0008757">
    <property type="term" value="F:S-adenosylmethionine-dependent methyltransferase activity"/>
    <property type="evidence" value="ECO:0007669"/>
    <property type="project" value="InterPro"/>
</dbReference>
<accession>A0AA35G660</accession>
<evidence type="ECO:0000259" key="1">
    <source>
        <dbReference type="Pfam" id="PF08241"/>
    </source>
</evidence>
<protein>
    <submittedName>
        <fullName evidence="2">SAM-dependent methyltransferase</fullName>
    </submittedName>
</protein>
<dbReference type="Gene3D" id="3.40.50.150">
    <property type="entry name" value="Vaccinia Virus protein VP39"/>
    <property type="match status" value="1"/>
</dbReference>
<keyword evidence="2" id="KW-0808">Transferase</keyword>
<dbReference type="SUPFAM" id="SSF53335">
    <property type="entry name" value="S-adenosyl-L-methionine-dependent methyltransferases"/>
    <property type="match status" value="1"/>
</dbReference>
<sequence length="224" mass="24757">MRYTHADFMALFDGWAPTYDQTVFGGADGFENYREVLARVVRAVRARPRALVVDVGAGTGNLSLELQRVGYRVVAVDPSAGMRREARRKLRGVPVLDGHFLHIPLPDGVAAAAVSTYALHHLDDPTKALAARELLRVVRPGGRVVIGDIAFASWRAREEFRELLLARGRLDLVEELDSEYYTSVEVLTGTFERLGCRCRAEQVDDWVWIVTAEVPPAAAGEMGP</sequence>
<name>A0AA35G660_9FIRM</name>
<dbReference type="CDD" id="cd02440">
    <property type="entry name" value="AdoMet_MTases"/>
    <property type="match status" value="1"/>
</dbReference>
<keyword evidence="2" id="KW-0489">Methyltransferase</keyword>
<dbReference type="PANTHER" id="PTHR43861">
    <property type="entry name" value="TRANS-ACONITATE 2-METHYLTRANSFERASE-RELATED"/>
    <property type="match status" value="1"/>
</dbReference>
<keyword evidence="3" id="KW-1185">Reference proteome</keyword>
<dbReference type="EMBL" id="AP025628">
    <property type="protein sequence ID" value="BDG60766.1"/>
    <property type="molecule type" value="Genomic_DNA"/>
</dbReference>